<dbReference type="Gene3D" id="3.30.70.270">
    <property type="match status" value="1"/>
</dbReference>
<dbReference type="InterPro" id="IPR001633">
    <property type="entry name" value="EAL_dom"/>
</dbReference>
<evidence type="ECO:0000313" key="4">
    <source>
        <dbReference type="EMBL" id="RVU06131.1"/>
    </source>
</evidence>
<organism evidence="4 5">
    <name type="scientific">Novosphingobium umbonatum</name>
    <dbReference type="NCBI Taxonomy" id="1908524"/>
    <lineage>
        <taxon>Bacteria</taxon>
        <taxon>Pseudomonadati</taxon>
        <taxon>Pseudomonadota</taxon>
        <taxon>Alphaproteobacteria</taxon>
        <taxon>Sphingomonadales</taxon>
        <taxon>Sphingomonadaceae</taxon>
        <taxon>Novosphingobium</taxon>
    </lineage>
</organism>
<dbReference type="PROSITE" id="PS50887">
    <property type="entry name" value="GGDEF"/>
    <property type="match status" value="1"/>
</dbReference>
<reference evidence="4 5" key="1">
    <citation type="submission" date="2019-01" db="EMBL/GenBank/DDBJ databases">
        <authorList>
            <person name="Chen W.-M."/>
        </authorList>
    </citation>
    <scope>NUCLEOTIDE SEQUENCE [LARGE SCALE GENOMIC DNA]</scope>
    <source>
        <strain evidence="4 5">FSY-9</strain>
    </source>
</reference>
<dbReference type="Pfam" id="PF00563">
    <property type="entry name" value="EAL"/>
    <property type="match status" value="1"/>
</dbReference>
<dbReference type="InterPro" id="IPR035919">
    <property type="entry name" value="EAL_sf"/>
</dbReference>
<dbReference type="InterPro" id="IPR029787">
    <property type="entry name" value="Nucleotide_cyclase"/>
</dbReference>
<feature type="transmembrane region" description="Helical" evidence="1">
    <location>
        <begin position="21"/>
        <end position="40"/>
    </location>
</feature>
<dbReference type="GO" id="GO:0071111">
    <property type="term" value="F:cyclic-guanylate-specific phosphodiesterase activity"/>
    <property type="evidence" value="ECO:0007669"/>
    <property type="project" value="InterPro"/>
</dbReference>
<dbReference type="EMBL" id="SACO01000003">
    <property type="protein sequence ID" value="RVU06131.1"/>
    <property type="molecule type" value="Genomic_DNA"/>
</dbReference>
<proteinExistence type="predicted"/>
<evidence type="ECO:0000256" key="1">
    <source>
        <dbReference type="SAM" id="Phobius"/>
    </source>
</evidence>
<keyword evidence="5" id="KW-1185">Reference proteome</keyword>
<dbReference type="AlphaFoldDB" id="A0A3S2YAG2"/>
<gene>
    <name evidence="4" type="ORF">EOE18_04585</name>
</gene>
<evidence type="ECO:0000259" key="3">
    <source>
        <dbReference type="PROSITE" id="PS50887"/>
    </source>
</evidence>
<protein>
    <submittedName>
        <fullName evidence="4">Bifunctional diguanylate cyclase/phosphodiesterase</fullName>
    </submittedName>
</protein>
<feature type="domain" description="EAL" evidence="2">
    <location>
        <begin position="269"/>
        <end position="519"/>
    </location>
</feature>
<keyword evidence="1" id="KW-0812">Transmembrane</keyword>
<evidence type="ECO:0000259" key="2">
    <source>
        <dbReference type="PROSITE" id="PS50883"/>
    </source>
</evidence>
<dbReference type="PROSITE" id="PS50883">
    <property type="entry name" value="EAL"/>
    <property type="match status" value="1"/>
</dbReference>
<keyword evidence="1" id="KW-1133">Transmembrane helix</keyword>
<dbReference type="SUPFAM" id="SSF141868">
    <property type="entry name" value="EAL domain-like"/>
    <property type="match status" value="1"/>
</dbReference>
<dbReference type="InterPro" id="IPR000160">
    <property type="entry name" value="GGDEF_dom"/>
</dbReference>
<dbReference type="InterPro" id="IPR043128">
    <property type="entry name" value="Rev_trsase/Diguanyl_cyclase"/>
</dbReference>
<dbReference type="Proteomes" id="UP000282837">
    <property type="component" value="Unassembled WGS sequence"/>
</dbReference>
<dbReference type="NCBIfam" id="TIGR00254">
    <property type="entry name" value="GGDEF"/>
    <property type="match status" value="1"/>
</dbReference>
<dbReference type="OrthoDB" id="9814202at2"/>
<accession>A0A3S2YAG2</accession>
<evidence type="ECO:0000313" key="5">
    <source>
        <dbReference type="Proteomes" id="UP000282837"/>
    </source>
</evidence>
<dbReference type="Pfam" id="PF00990">
    <property type="entry name" value="GGDEF"/>
    <property type="match status" value="1"/>
</dbReference>
<dbReference type="CDD" id="cd01948">
    <property type="entry name" value="EAL"/>
    <property type="match status" value="1"/>
</dbReference>
<keyword evidence="1" id="KW-0472">Membrane</keyword>
<dbReference type="SUPFAM" id="SSF55073">
    <property type="entry name" value="Nucleotide cyclase"/>
    <property type="match status" value="1"/>
</dbReference>
<dbReference type="RefSeq" id="WP_127706722.1">
    <property type="nucleotide sequence ID" value="NZ_SACO01000003.1"/>
</dbReference>
<dbReference type="Gene3D" id="3.20.20.450">
    <property type="entry name" value="EAL domain"/>
    <property type="match status" value="1"/>
</dbReference>
<dbReference type="CDD" id="cd01949">
    <property type="entry name" value="GGDEF"/>
    <property type="match status" value="1"/>
</dbReference>
<feature type="domain" description="GGDEF" evidence="3">
    <location>
        <begin position="121"/>
        <end position="260"/>
    </location>
</feature>
<sequence length="538" mass="58564">MPTADDISTNPHAKRALGMSMASALMALVFAGLLVMDAFLAWQGKLAPLVAVTAGCVLLVGLLLLGWRHYASLRRALRQGQEAEARAQSQSQRDALTGCLSRHAIAPHADALLAQARAQGLAVAYLVLDIAKFKHFNDAHGIERGDAVLVELTRQIRAALPADGLLARLGGDEFALVVPFAPQQPQAIERIIDQITSGMRTPTMASLGAQELALAFGIARSDDCNDPARLPDAAMLLHRADIAHMQAKKAGNAPVQWFYNALEAELRYRCEMEMALRDAVAKDALEPYYEQQVDLDSGEIRGFEMLARWHSSQFGQVPPDIFIAIAEETGLIDRLSEQLIAKALRHAASWAPHLTLSVNISPVQMRDPWFAQKLLKMLVAANFPPQRLEVEITESGLHQNIAMAHALVTSLRNQGIKVTLDDFGTGYSSLGQLRRLPFDRIKIDRSFVMAMGEDANCRVIVEAIALLGRGLGLPVIAEGIETPAMLDSLRGMGDFKGQGYLYGRPQNATTTHALLAERGLLIDAPEQAEEPAPLRHSA</sequence>
<dbReference type="SMART" id="SM00052">
    <property type="entry name" value="EAL"/>
    <property type="match status" value="1"/>
</dbReference>
<dbReference type="SMART" id="SM00267">
    <property type="entry name" value="GGDEF"/>
    <property type="match status" value="1"/>
</dbReference>
<dbReference type="InterPro" id="IPR050706">
    <property type="entry name" value="Cyclic-di-GMP_PDE-like"/>
</dbReference>
<name>A0A3S2YAG2_9SPHN</name>
<dbReference type="PANTHER" id="PTHR33121:SF79">
    <property type="entry name" value="CYCLIC DI-GMP PHOSPHODIESTERASE PDED-RELATED"/>
    <property type="match status" value="1"/>
</dbReference>
<dbReference type="PANTHER" id="PTHR33121">
    <property type="entry name" value="CYCLIC DI-GMP PHOSPHODIESTERASE PDEF"/>
    <property type="match status" value="1"/>
</dbReference>
<comment type="caution">
    <text evidence="4">The sequence shown here is derived from an EMBL/GenBank/DDBJ whole genome shotgun (WGS) entry which is preliminary data.</text>
</comment>
<feature type="transmembrane region" description="Helical" evidence="1">
    <location>
        <begin position="46"/>
        <end position="67"/>
    </location>
</feature>